<protein>
    <recommendedName>
        <fullName evidence="5">Porin</fullName>
    </recommendedName>
</protein>
<dbReference type="EMBL" id="RAQO01000007">
    <property type="protein sequence ID" value="RKF17423.1"/>
    <property type="molecule type" value="Genomic_DNA"/>
</dbReference>
<gene>
    <name evidence="3" type="ORF">DBZ36_13275</name>
</gene>
<dbReference type="InterPro" id="IPR009331">
    <property type="entry name" value="Oligogalacturonate-sp_porin"/>
</dbReference>
<dbReference type="GO" id="GO:0015288">
    <property type="term" value="F:porin activity"/>
    <property type="evidence" value="ECO:0007669"/>
    <property type="project" value="TreeGrafter"/>
</dbReference>
<dbReference type="Pfam" id="PF06178">
    <property type="entry name" value="KdgM"/>
    <property type="match status" value="1"/>
</dbReference>
<feature type="signal peptide" evidence="2">
    <location>
        <begin position="1"/>
        <end position="25"/>
    </location>
</feature>
<evidence type="ECO:0000256" key="2">
    <source>
        <dbReference type="SAM" id="SignalP"/>
    </source>
</evidence>
<evidence type="ECO:0000313" key="4">
    <source>
        <dbReference type="Proteomes" id="UP000286482"/>
    </source>
</evidence>
<dbReference type="InterPro" id="IPR053713">
    <property type="entry name" value="Bact_OM_Channel_sf"/>
</dbReference>
<dbReference type="PANTHER" id="PTHR38105:SF5">
    <property type="entry name" value="OUTER MEMBRANE PROTEIN"/>
    <property type="match status" value="1"/>
</dbReference>
<sequence>MEFKMKALKYVLITPILAAAFSSQAAYLDLRGAYATEAKQWEHRARAGLDFADAWQVHLEGTQGHGKDLFSDKTQSVSAFETEVNYNYKSANNLTWSPGFVYWAGRDHVEYRPYLKLTWSPGPYYIAGRYRYQSATGDANNTNQFDAWFGYAFEAVSLEYNPAYIARDDVSFKNDGSLKDNKWEHTFQAKYTGFETWSPYLEFQLLDNINKGTASAPDVTEEKRWRFGVTWVF</sequence>
<feature type="chain" id="PRO_5019322844" description="Porin" evidence="2">
    <location>
        <begin position="26"/>
        <end position="233"/>
    </location>
</feature>
<dbReference type="AlphaFoldDB" id="A0A420E9R9"/>
<dbReference type="Gene3D" id="2.40.160.40">
    <property type="entry name" value="monomeric porin ompg"/>
    <property type="match status" value="1"/>
</dbReference>
<proteinExistence type="predicted"/>
<reference evidence="3 4" key="1">
    <citation type="submission" date="2018-09" db="EMBL/GenBank/DDBJ databases">
        <authorList>
            <person name="Wang Z."/>
        </authorList>
    </citation>
    <scope>NUCLEOTIDE SEQUENCE [LARGE SCALE GENOMIC DNA]</scope>
    <source>
        <strain evidence="3 4">ALS 81</strain>
    </source>
</reference>
<dbReference type="PANTHER" id="PTHR38105">
    <property type="entry name" value="OUTER MEMBRANE PROTEIN-RELATED-RELATED"/>
    <property type="match status" value="1"/>
</dbReference>
<comment type="caution">
    <text evidence="3">The sequence shown here is derived from an EMBL/GenBank/DDBJ whole genome shotgun (WGS) entry which is preliminary data.</text>
</comment>
<keyword evidence="1 2" id="KW-0732">Signal</keyword>
<dbReference type="Proteomes" id="UP000286482">
    <property type="component" value="Unassembled WGS sequence"/>
</dbReference>
<evidence type="ECO:0000256" key="1">
    <source>
        <dbReference type="ARBA" id="ARBA00022729"/>
    </source>
</evidence>
<organism evidence="3 4">
    <name type="scientific">Alginatibacterium sediminis</name>
    <dbReference type="NCBI Taxonomy" id="2164068"/>
    <lineage>
        <taxon>Bacteria</taxon>
        <taxon>Pseudomonadati</taxon>
        <taxon>Pseudomonadota</taxon>
        <taxon>Gammaproteobacteria</taxon>
        <taxon>Alteromonadales</taxon>
        <taxon>Alteromonadaceae</taxon>
        <taxon>Alginatibacterium</taxon>
    </lineage>
</organism>
<keyword evidence="4" id="KW-1185">Reference proteome</keyword>
<name>A0A420E9R9_9ALTE</name>
<dbReference type="GO" id="GO:0015772">
    <property type="term" value="P:oligosaccharide transport"/>
    <property type="evidence" value="ECO:0007669"/>
    <property type="project" value="TreeGrafter"/>
</dbReference>
<dbReference type="GO" id="GO:0009279">
    <property type="term" value="C:cell outer membrane"/>
    <property type="evidence" value="ECO:0007669"/>
    <property type="project" value="TreeGrafter"/>
</dbReference>
<evidence type="ECO:0000313" key="3">
    <source>
        <dbReference type="EMBL" id="RKF17423.1"/>
    </source>
</evidence>
<evidence type="ECO:0008006" key="5">
    <source>
        <dbReference type="Google" id="ProtNLM"/>
    </source>
</evidence>
<accession>A0A420E9R9</accession>